<proteinExistence type="predicted"/>
<dbReference type="eggNOG" id="COG4642">
    <property type="taxonomic scope" value="Bacteria"/>
</dbReference>
<keyword evidence="3" id="KW-1185">Reference proteome</keyword>
<organism evidence="2 3">
    <name type="scientific">Alcanivorax hongdengensis A-11-3</name>
    <dbReference type="NCBI Taxonomy" id="1177179"/>
    <lineage>
        <taxon>Bacteria</taxon>
        <taxon>Pseudomonadati</taxon>
        <taxon>Pseudomonadota</taxon>
        <taxon>Gammaproteobacteria</taxon>
        <taxon>Oceanospirillales</taxon>
        <taxon>Alcanivoracaceae</taxon>
        <taxon>Alcanivorax</taxon>
    </lineage>
</organism>
<dbReference type="Pfam" id="PF01650">
    <property type="entry name" value="Peptidase_C13"/>
    <property type="match status" value="1"/>
</dbReference>
<dbReference type="Gene3D" id="3.40.50.1460">
    <property type="match status" value="1"/>
</dbReference>
<gene>
    <name evidence="2" type="ORF">A11A3_10127</name>
</gene>
<protein>
    <recommendedName>
        <fullName evidence="4">Peptidase C13</fullName>
    </recommendedName>
</protein>
<dbReference type="PANTHER" id="PTHR23084:SF263">
    <property type="entry name" value="MORN REPEAT-CONTAINING PROTEIN 1"/>
    <property type="match status" value="1"/>
</dbReference>
<keyword evidence="1" id="KW-0677">Repeat</keyword>
<evidence type="ECO:0000256" key="1">
    <source>
        <dbReference type="ARBA" id="ARBA00022737"/>
    </source>
</evidence>
<dbReference type="Gene3D" id="2.20.110.10">
    <property type="entry name" value="Histone H3 K4-specific methyltransferase SET7/9 N-terminal domain"/>
    <property type="match status" value="3"/>
</dbReference>
<dbReference type="Proteomes" id="UP000010164">
    <property type="component" value="Unassembled WGS sequence"/>
</dbReference>
<evidence type="ECO:0000313" key="3">
    <source>
        <dbReference type="Proteomes" id="UP000010164"/>
    </source>
</evidence>
<dbReference type="PATRIC" id="fig|1177179.3.peg.2017"/>
<dbReference type="GO" id="GO:0006508">
    <property type="term" value="P:proteolysis"/>
    <property type="evidence" value="ECO:0007669"/>
    <property type="project" value="InterPro"/>
</dbReference>
<sequence>MKITALMIAVLLLAACEPVQLPADYRLPNGAEYRGDTKDKLFDGQGSLTWPDGSVYEGQFSQGMMQGQGRLSQADGCVYEGHFTRGQPDGEGQLQCSDGVIYQGTFEQGKLVKGKVDYPDAGEYQGQLQDWQPEGSGVWTSESGDRYEGTFEEGEIIKGHYLSQDGEEYQGGFQYWTYHGQGVLTLPSGEQRRATFENGLAQGKGQRITGPEDQRKTETVYFLDGRIVDGPKTRAERHHQQAAELEQRLYSEGRRLQASLASLAPQRPGVRDIYLLAIGGDGRQPVFSKEVDWVAKQLGKQLDFRGRTLLLANGGDSQQPLATLTSISESLQALDQILDPSEDLLLIHLVSHGSRDGDVVLAEPGMRLNNLTVQTMAAQLDKLRIQHQWLVISACYSGQWIKPLANAQRVIFTSAAADRTSFGCSDDSERTWFSKALYGDALQDQGLLDLQALFAAADQQVEEMEKARDIEGDQHSLPQHFMGKAFMSWWRSQAVAMPQ</sequence>
<dbReference type="EMBL" id="AMRJ01000014">
    <property type="protein sequence ID" value="EKF74168.1"/>
    <property type="molecule type" value="Genomic_DNA"/>
</dbReference>
<name>L0WBL7_9GAMM</name>
<dbReference type="OrthoDB" id="345222at2"/>
<dbReference type="Pfam" id="PF02493">
    <property type="entry name" value="MORN"/>
    <property type="match status" value="5"/>
</dbReference>
<dbReference type="SUPFAM" id="SSF82185">
    <property type="entry name" value="Histone H3 K4-specific methyltransferase SET7/9 N-terminal domain"/>
    <property type="match status" value="2"/>
</dbReference>
<accession>L0WBL7</accession>
<comment type="caution">
    <text evidence="2">The sequence shown here is derived from an EMBL/GenBank/DDBJ whole genome shotgun (WGS) entry which is preliminary data.</text>
</comment>
<dbReference type="PROSITE" id="PS51257">
    <property type="entry name" value="PROKAR_LIPOPROTEIN"/>
    <property type="match status" value="1"/>
</dbReference>
<dbReference type="SMART" id="SM00698">
    <property type="entry name" value="MORN"/>
    <property type="match status" value="3"/>
</dbReference>
<dbReference type="PANTHER" id="PTHR23084">
    <property type="entry name" value="PHOSPHATIDYLINOSITOL-4-PHOSPHATE 5-KINASE RELATED"/>
    <property type="match status" value="1"/>
</dbReference>
<dbReference type="RefSeq" id="WP_008929203.1">
    <property type="nucleotide sequence ID" value="NZ_AMRJ01000014.1"/>
</dbReference>
<dbReference type="InterPro" id="IPR003409">
    <property type="entry name" value="MORN"/>
</dbReference>
<evidence type="ECO:0000313" key="2">
    <source>
        <dbReference type="EMBL" id="EKF74168.1"/>
    </source>
</evidence>
<dbReference type="InterPro" id="IPR001096">
    <property type="entry name" value="Peptidase_C13"/>
</dbReference>
<dbReference type="AlphaFoldDB" id="L0WBL7"/>
<dbReference type="STRING" id="1177179.A11A3_10127"/>
<evidence type="ECO:0008006" key="4">
    <source>
        <dbReference type="Google" id="ProtNLM"/>
    </source>
</evidence>
<dbReference type="GO" id="GO:0008233">
    <property type="term" value="F:peptidase activity"/>
    <property type="evidence" value="ECO:0007669"/>
    <property type="project" value="InterPro"/>
</dbReference>
<reference evidence="2 3" key="1">
    <citation type="journal article" date="2012" name="J. Bacteriol.">
        <title>Genome Sequence of the Alkane-Degrading Bacterium Alcanivorax hongdengensis Type Strain A-11-3.</title>
        <authorList>
            <person name="Lai Q."/>
            <person name="Shao Z."/>
        </authorList>
    </citation>
    <scope>NUCLEOTIDE SEQUENCE [LARGE SCALE GENOMIC DNA]</scope>
    <source>
        <strain evidence="2 3">A-11-3</strain>
    </source>
</reference>